<dbReference type="Proteomes" id="UP000594464">
    <property type="component" value="Chromosome"/>
</dbReference>
<dbReference type="GO" id="GO:0032259">
    <property type="term" value="P:methylation"/>
    <property type="evidence" value="ECO:0007669"/>
    <property type="project" value="UniProtKB-KW"/>
</dbReference>
<dbReference type="SUPFAM" id="SSF53335">
    <property type="entry name" value="S-adenosyl-L-methionine-dependent methyltransferases"/>
    <property type="match status" value="1"/>
</dbReference>
<dbReference type="Gene3D" id="3.40.50.150">
    <property type="entry name" value="Vaccinia Virus protein VP39"/>
    <property type="match status" value="1"/>
</dbReference>
<sequence length="248" mass="28741">MTNKWLQRWRGRIKKYAERYLLRPDMENDAAFQALYKQVGSRENKFTMTPMERCYALYNAVRYVQESGIAGDFVECGVWRGGSSMLAALTLIAQNDPSRQLYLFDTFEGMPQPTDKDVDLHGSPYQKIWKQEKELLSVSLEDVQRNIESTRYPKEKITLVKGMVEDTIPENAPEKIALLRLDTDFYDSTYHELQHLYPRLVPGGILIIDDYGHFMGAREATDKYFSETNQKILLNRADYSCRLGIKPG</sequence>
<dbReference type="KEGG" id="nva:G3M78_13020"/>
<name>A0A7T0C462_9BACT</name>
<organism evidence="1 2">
    <name type="scientific">Candidatus Nitrohelix vancouverensis</name>
    <dbReference type="NCBI Taxonomy" id="2705534"/>
    <lineage>
        <taxon>Bacteria</taxon>
        <taxon>Pseudomonadati</taxon>
        <taxon>Nitrospinota/Tectimicrobiota group</taxon>
        <taxon>Nitrospinota</taxon>
        <taxon>Nitrospinia</taxon>
        <taxon>Nitrospinales</taxon>
        <taxon>Nitrospinaceae</taxon>
        <taxon>Candidatus Nitrohelix</taxon>
    </lineage>
</organism>
<keyword evidence="1" id="KW-0808">Transferase</keyword>
<protein>
    <submittedName>
        <fullName evidence="1">Macrocin O-methyltransferase</fullName>
    </submittedName>
</protein>
<evidence type="ECO:0000313" key="1">
    <source>
        <dbReference type="EMBL" id="QPJ66264.1"/>
    </source>
</evidence>
<dbReference type="AlphaFoldDB" id="A0A7T0C462"/>
<accession>A0A7T0C462</accession>
<dbReference type="PANTHER" id="PTHR40036:SF1">
    <property type="entry name" value="MACROCIN O-METHYLTRANSFERASE"/>
    <property type="match status" value="1"/>
</dbReference>
<proteinExistence type="predicted"/>
<dbReference type="EMBL" id="CP048620">
    <property type="protein sequence ID" value="QPJ66264.1"/>
    <property type="molecule type" value="Genomic_DNA"/>
</dbReference>
<gene>
    <name evidence="1" type="ORF">G3M78_13020</name>
</gene>
<dbReference type="GO" id="GO:0008168">
    <property type="term" value="F:methyltransferase activity"/>
    <property type="evidence" value="ECO:0007669"/>
    <property type="project" value="UniProtKB-KW"/>
</dbReference>
<dbReference type="PANTHER" id="PTHR40036">
    <property type="entry name" value="MACROCIN O-METHYLTRANSFERASE"/>
    <property type="match status" value="1"/>
</dbReference>
<dbReference type="InterPro" id="IPR008884">
    <property type="entry name" value="TylF_MeTrfase"/>
</dbReference>
<reference evidence="2" key="1">
    <citation type="submission" date="2020-02" db="EMBL/GenBank/DDBJ databases">
        <title>Genomic and physiological characterization of two novel Nitrospinaceae genera.</title>
        <authorList>
            <person name="Mueller A.J."/>
            <person name="Jung M.-Y."/>
            <person name="Strachan C.R."/>
            <person name="Herbold C.W."/>
            <person name="Kirkegaard R.H."/>
            <person name="Daims H."/>
        </authorList>
    </citation>
    <scope>NUCLEOTIDE SEQUENCE [LARGE SCALE GENOMIC DNA]</scope>
</reference>
<dbReference type="Pfam" id="PF05711">
    <property type="entry name" value="TylF"/>
    <property type="match status" value="1"/>
</dbReference>
<evidence type="ECO:0000313" key="2">
    <source>
        <dbReference type="Proteomes" id="UP000594464"/>
    </source>
</evidence>
<dbReference type="InterPro" id="IPR029063">
    <property type="entry name" value="SAM-dependent_MTases_sf"/>
</dbReference>
<keyword evidence="1" id="KW-0489">Methyltransferase</keyword>